<dbReference type="EMBL" id="JACZOI010000305">
    <property type="protein sequence ID" value="MBE0980835.1"/>
    <property type="molecule type" value="Genomic_DNA"/>
</dbReference>
<proteinExistence type="predicted"/>
<dbReference type="Proteomes" id="UP000640866">
    <property type="component" value="Unassembled WGS sequence"/>
</dbReference>
<evidence type="ECO:0000313" key="8">
    <source>
        <dbReference type="Proteomes" id="UP000640866"/>
    </source>
</evidence>
<evidence type="ECO:0000256" key="1">
    <source>
        <dbReference type="ARBA" id="ARBA00004651"/>
    </source>
</evidence>
<dbReference type="InterPro" id="IPR036640">
    <property type="entry name" value="ABC1_TM_sf"/>
</dbReference>
<feature type="non-terminal residue" evidence="7">
    <location>
        <position position="148"/>
    </location>
</feature>
<name>A0AAP1RBN9_ECOLX</name>
<evidence type="ECO:0000256" key="3">
    <source>
        <dbReference type="ARBA" id="ARBA00022989"/>
    </source>
</evidence>
<gene>
    <name evidence="7" type="ORF">IH772_27025</name>
</gene>
<dbReference type="Pfam" id="PF00664">
    <property type="entry name" value="ABC_membrane"/>
    <property type="match status" value="1"/>
</dbReference>
<dbReference type="RefSeq" id="WP_252495849.1">
    <property type="nucleotide sequence ID" value="NZ_JACZOI010000305.1"/>
</dbReference>
<dbReference type="GO" id="GO:0005524">
    <property type="term" value="F:ATP binding"/>
    <property type="evidence" value="ECO:0007669"/>
    <property type="project" value="UniProtKB-KW"/>
</dbReference>
<dbReference type="GO" id="GO:0005886">
    <property type="term" value="C:plasma membrane"/>
    <property type="evidence" value="ECO:0007669"/>
    <property type="project" value="UniProtKB-SubCell"/>
</dbReference>
<keyword evidence="7" id="KW-0067">ATP-binding</keyword>
<organism evidence="7 8">
    <name type="scientific">Escherichia coli</name>
    <dbReference type="NCBI Taxonomy" id="562"/>
    <lineage>
        <taxon>Bacteria</taxon>
        <taxon>Pseudomonadati</taxon>
        <taxon>Pseudomonadota</taxon>
        <taxon>Gammaproteobacteria</taxon>
        <taxon>Enterobacterales</taxon>
        <taxon>Enterobacteriaceae</taxon>
        <taxon>Escherichia</taxon>
    </lineage>
</organism>
<dbReference type="AlphaFoldDB" id="A0AAP1RBN9"/>
<feature type="transmembrane region" description="Helical" evidence="5">
    <location>
        <begin position="16"/>
        <end position="37"/>
    </location>
</feature>
<dbReference type="GO" id="GO:0140359">
    <property type="term" value="F:ABC-type transporter activity"/>
    <property type="evidence" value="ECO:0007669"/>
    <property type="project" value="InterPro"/>
</dbReference>
<accession>A0AAP1RBN9</accession>
<evidence type="ECO:0000313" key="7">
    <source>
        <dbReference type="EMBL" id="MBE0980835.1"/>
    </source>
</evidence>
<dbReference type="InterPro" id="IPR011527">
    <property type="entry name" value="ABC1_TM_dom"/>
</dbReference>
<protein>
    <submittedName>
        <fullName evidence="7">ABC transporter ATP-binding protein</fullName>
    </submittedName>
</protein>
<evidence type="ECO:0000256" key="4">
    <source>
        <dbReference type="ARBA" id="ARBA00023136"/>
    </source>
</evidence>
<comment type="caution">
    <text evidence="7">The sequence shown here is derived from an EMBL/GenBank/DDBJ whole genome shotgun (WGS) entry which is preliminary data.</text>
</comment>
<sequence length="148" mass="16931">MNFIEKYIITFNKCNLFFIILLSTISSFLFVLFGYLIKTVIDNKDSIGEINSLLIFIACFLSIRFLMPAGYSISEYLTQKTNIELSVKLREQVIDNIQNSHQEHFLKKNKGELNKVIESMLSSASSLFYTICSDVVPLLIQMIGIIIT</sequence>
<feature type="domain" description="ABC transmembrane type-1" evidence="6">
    <location>
        <begin position="17"/>
        <end position="148"/>
    </location>
</feature>
<dbReference type="PROSITE" id="PS50929">
    <property type="entry name" value="ABC_TM1F"/>
    <property type="match status" value="1"/>
</dbReference>
<evidence type="ECO:0000256" key="2">
    <source>
        <dbReference type="ARBA" id="ARBA00022692"/>
    </source>
</evidence>
<keyword evidence="4 5" id="KW-0472">Membrane</keyword>
<keyword evidence="3 5" id="KW-1133">Transmembrane helix</keyword>
<keyword evidence="7" id="KW-0547">Nucleotide-binding</keyword>
<feature type="transmembrane region" description="Helical" evidence="5">
    <location>
        <begin position="127"/>
        <end position="147"/>
    </location>
</feature>
<keyword evidence="2 5" id="KW-0812">Transmembrane</keyword>
<reference evidence="7" key="1">
    <citation type="submission" date="2020-09" db="EMBL/GenBank/DDBJ databases">
        <title>Emerging polyconal dissemination of OXA-244-producing E. coli in France.</title>
        <authorList>
            <person name="Emeraud C."/>
            <person name="Girlich D."/>
            <person name="Bonnin R.A."/>
            <person name="Jousset A.B."/>
            <person name="Naas T."/>
            <person name="Dortet L."/>
        </authorList>
    </citation>
    <scope>NUCLEOTIDE SEQUENCE</scope>
    <source>
        <strain evidence="7">225E3</strain>
    </source>
</reference>
<comment type="subcellular location">
    <subcellularLocation>
        <location evidence="1">Cell membrane</location>
        <topology evidence="1">Multi-pass membrane protein</topology>
    </subcellularLocation>
</comment>
<dbReference type="Gene3D" id="1.20.1560.10">
    <property type="entry name" value="ABC transporter type 1, transmembrane domain"/>
    <property type="match status" value="1"/>
</dbReference>
<dbReference type="SUPFAM" id="SSF90123">
    <property type="entry name" value="ABC transporter transmembrane region"/>
    <property type="match status" value="1"/>
</dbReference>
<feature type="transmembrane region" description="Helical" evidence="5">
    <location>
        <begin position="49"/>
        <end position="67"/>
    </location>
</feature>
<evidence type="ECO:0000256" key="5">
    <source>
        <dbReference type="SAM" id="Phobius"/>
    </source>
</evidence>
<evidence type="ECO:0000259" key="6">
    <source>
        <dbReference type="PROSITE" id="PS50929"/>
    </source>
</evidence>